<evidence type="ECO:0000256" key="2">
    <source>
        <dbReference type="ARBA" id="ARBA00023306"/>
    </source>
</evidence>
<dbReference type="Pfam" id="PF11357">
    <property type="entry name" value="Spy1"/>
    <property type="match status" value="2"/>
</dbReference>
<dbReference type="InterPro" id="IPR020984">
    <property type="entry name" value="Speedy"/>
</dbReference>
<dbReference type="InterPro" id="IPR052316">
    <property type="entry name" value="Speedy-Ringo_regulator"/>
</dbReference>
<proteinExistence type="inferred from homology"/>
<dbReference type="OMA" id="QHNPSHW"/>
<evidence type="ECO:0000256" key="3">
    <source>
        <dbReference type="SAM" id="MobiDB-lite"/>
    </source>
</evidence>
<accession>A0A974CBN1</accession>
<protein>
    <submittedName>
        <fullName evidence="4">Uncharacterized protein</fullName>
    </submittedName>
</protein>
<evidence type="ECO:0000313" key="5">
    <source>
        <dbReference type="Proteomes" id="UP000694892"/>
    </source>
</evidence>
<dbReference type="PANTHER" id="PTHR31545">
    <property type="entry name" value="SEEDY PROTEIN A/C FAMILY MEMBER"/>
    <property type="match status" value="1"/>
</dbReference>
<reference evidence="5" key="1">
    <citation type="journal article" date="2016" name="Nature">
        <title>Genome evolution in the allotetraploid frog Xenopus laevis.</title>
        <authorList>
            <person name="Session A.M."/>
            <person name="Uno Y."/>
            <person name="Kwon T."/>
            <person name="Chapman J.A."/>
            <person name="Toyoda A."/>
            <person name="Takahashi S."/>
            <person name="Fukui A."/>
            <person name="Hikosaka A."/>
            <person name="Suzuki A."/>
            <person name="Kondo M."/>
            <person name="van Heeringen S.J."/>
            <person name="Quigley I."/>
            <person name="Heinz S."/>
            <person name="Ogino H."/>
            <person name="Ochi H."/>
            <person name="Hellsten U."/>
            <person name="Lyons J.B."/>
            <person name="Simakov O."/>
            <person name="Putnam N."/>
            <person name="Stites J."/>
            <person name="Kuroki Y."/>
            <person name="Tanaka T."/>
            <person name="Michiue T."/>
            <person name="Watanabe M."/>
            <person name="Bogdanovic O."/>
            <person name="Lister R."/>
            <person name="Georgiou G."/>
            <person name="Paranjpe S.S."/>
            <person name="van Kruijsbergen I."/>
            <person name="Shu S."/>
            <person name="Carlson J."/>
            <person name="Kinoshita T."/>
            <person name="Ohta Y."/>
            <person name="Mawaribuchi S."/>
            <person name="Jenkins J."/>
            <person name="Grimwood J."/>
            <person name="Schmutz J."/>
            <person name="Mitros T."/>
            <person name="Mozaffari S.V."/>
            <person name="Suzuki Y."/>
            <person name="Haramoto Y."/>
            <person name="Yamamoto T.S."/>
            <person name="Takagi C."/>
            <person name="Heald R."/>
            <person name="Miller K."/>
            <person name="Haudenschild C."/>
            <person name="Kitzman J."/>
            <person name="Nakayama T."/>
            <person name="Izutsu Y."/>
            <person name="Robert J."/>
            <person name="Fortriede J."/>
            <person name="Burns K."/>
            <person name="Lotay V."/>
            <person name="Karimi K."/>
            <person name="Yasuoka Y."/>
            <person name="Dichmann D.S."/>
            <person name="Flajnik M.F."/>
            <person name="Houston D.W."/>
            <person name="Shendure J."/>
            <person name="DuPasquier L."/>
            <person name="Vize P.D."/>
            <person name="Zorn A.M."/>
            <person name="Ito M."/>
            <person name="Marcotte E.M."/>
            <person name="Wallingford J.B."/>
            <person name="Ito Y."/>
            <person name="Asashima M."/>
            <person name="Ueno N."/>
            <person name="Matsuda Y."/>
            <person name="Veenstra G.J."/>
            <person name="Fujiyama A."/>
            <person name="Harland R.M."/>
            <person name="Taira M."/>
            <person name="Rokhsar D.S."/>
        </authorList>
    </citation>
    <scope>NUCLEOTIDE SEQUENCE [LARGE SCALE GENOMIC DNA]</scope>
    <source>
        <strain evidence="5">J</strain>
    </source>
</reference>
<comment type="similarity">
    <text evidence="1">Belongs to the Speedy/Ringo family.</text>
</comment>
<evidence type="ECO:0000313" key="4">
    <source>
        <dbReference type="EMBL" id="OCT70193.1"/>
    </source>
</evidence>
<name>A0A974CBN1_XENLA</name>
<dbReference type="GO" id="GO:0019901">
    <property type="term" value="F:protein kinase binding"/>
    <property type="evidence" value="ECO:0007669"/>
    <property type="project" value="InterPro"/>
</dbReference>
<dbReference type="AlphaFoldDB" id="A0A974CBN1"/>
<dbReference type="Proteomes" id="UP000694892">
    <property type="component" value="Chromosome 7S"/>
</dbReference>
<feature type="region of interest" description="Disordered" evidence="3">
    <location>
        <begin position="1"/>
        <end position="25"/>
    </location>
</feature>
<feature type="region of interest" description="Disordered" evidence="3">
    <location>
        <begin position="132"/>
        <end position="180"/>
    </location>
</feature>
<keyword evidence="2" id="KW-0131">Cell cycle</keyword>
<evidence type="ECO:0000256" key="1">
    <source>
        <dbReference type="ARBA" id="ARBA00010932"/>
    </source>
</evidence>
<dbReference type="EMBL" id="CM004479">
    <property type="protein sequence ID" value="OCT70193.1"/>
    <property type="molecule type" value="Genomic_DNA"/>
</dbReference>
<gene>
    <name evidence="4" type="ORF">XELAEV_18037114mg</name>
</gene>
<dbReference type="PANTHER" id="PTHR31545:SF2">
    <property type="entry name" value="SPEEDY PROTEIN C"/>
    <property type="match status" value="1"/>
</dbReference>
<sequence>MEKTRDKIINSDCDGMQEENKTPKNLPVEEAEAEAYFELLKDKKIMSFLHKDRFYKIADKYLLAIIPKMAMLAWVLGKHLKEKRGHFLRKRDRLLQQMDYRALVSKSECDELMAQHNPSHWAWLRDRSEHPESAVGSHETAKEEKASQGTANERQHQIKRKEMDDVTDNSPAVKRQRTCC</sequence>
<organism evidence="4 5">
    <name type="scientific">Xenopus laevis</name>
    <name type="common">African clawed frog</name>
    <dbReference type="NCBI Taxonomy" id="8355"/>
    <lineage>
        <taxon>Eukaryota</taxon>
        <taxon>Metazoa</taxon>
        <taxon>Chordata</taxon>
        <taxon>Craniata</taxon>
        <taxon>Vertebrata</taxon>
        <taxon>Euteleostomi</taxon>
        <taxon>Amphibia</taxon>
        <taxon>Batrachia</taxon>
        <taxon>Anura</taxon>
        <taxon>Pipoidea</taxon>
        <taxon>Pipidae</taxon>
        <taxon>Xenopodinae</taxon>
        <taxon>Xenopus</taxon>
        <taxon>Xenopus</taxon>
    </lineage>
</organism>
<feature type="compositionally biased region" description="Basic and acidic residues" evidence="3">
    <location>
        <begin position="153"/>
        <end position="164"/>
    </location>
</feature>